<accession>W0FQQ6</accession>
<dbReference type="InterPro" id="IPR052968">
    <property type="entry name" value="Nucleotide_metab_enz"/>
</dbReference>
<dbReference type="PANTHER" id="PTHR42146:SF1">
    <property type="entry name" value="OLIGORIBONUCLEASE NRNB"/>
    <property type="match status" value="1"/>
</dbReference>
<dbReference type="AlphaFoldDB" id="W0FQQ6"/>
<dbReference type="SUPFAM" id="SSF64182">
    <property type="entry name" value="DHH phosphoesterases"/>
    <property type="match status" value="1"/>
</dbReference>
<reference evidence="1" key="1">
    <citation type="journal article" date="2013" name="PLoS ONE">
        <title>Metagenomic insights into the carbohydrate-active enzymes carried by the microorganisms adhering to solid digesta in the rumen of cows.</title>
        <authorList>
            <person name="Wang L."/>
            <person name="Hatem A."/>
            <person name="Catalyurek U.V."/>
            <person name="Morrison M."/>
            <person name="Yu Z."/>
        </authorList>
    </citation>
    <scope>NUCLEOTIDE SEQUENCE</scope>
</reference>
<dbReference type="InterPro" id="IPR038763">
    <property type="entry name" value="DHH_sf"/>
</dbReference>
<proteinExistence type="predicted"/>
<evidence type="ECO:0000313" key="1">
    <source>
        <dbReference type="EMBL" id="AHF25167.1"/>
    </source>
</evidence>
<dbReference type="InterPro" id="IPR016877">
    <property type="entry name" value="UCP028235"/>
</dbReference>
<dbReference type="EMBL" id="KC246822">
    <property type="protein sequence ID" value="AHF25167.1"/>
    <property type="molecule type" value="Genomic_DNA"/>
</dbReference>
<organism evidence="1">
    <name type="scientific">uncultured bacterium Contig87</name>
    <dbReference type="NCBI Taxonomy" id="1393621"/>
    <lineage>
        <taxon>Bacteria</taxon>
        <taxon>environmental samples</taxon>
    </lineage>
</organism>
<name>W0FQQ6_9BACT</name>
<sequence>MGEKMRLVTRSDFDGLACAMMLKEMDLIDDIKFVHPKDVQDGKVELSKNDITTNLPYDPRVALAFDHHESEMDRLKALETGGKLIIDPHARSAARVVYDYYGGKKTFVRINEELMEAVDKGDSADFTMDEILHPTGWVLLHYLMDPRTGLGRFRNFRISNYDLMMVLIDYCLNHSIDEILEMPDVKERVALYFEQAEQFEAQLKRIARVEGKVVVLDLREEEIIHAGNRFMIYALYPETQISVHVAWGFKKQNTAVMIGKSIVNKGSDVDIGELCLKYGGGGHHNAGTCQLDNDVVDRELPNIIAALNA</sequence>
<dbReference type="PANTHER" id="PTHR42146">
    <property type="entry name" value="3',5'-CYCLIC-NUCLEOTIDE PHOSPHODIESTERASE"/>
    <property type="match status" value="1"/>
</dbReference>
<protein>
    <submittedName>
        <fullName evidence="1">Exopolyphosphatase-like protein</fullName>
    </submittedName>
</protein>
<dbReference type="PIRSF" id="PIRSF028235">
    <property type="entry name" value="UCP028235"/>
    <property type="match status" value="1"/>
</dbReference>